<evidence type="ECO:0000313" key="2">
    <source>
        <dbReference type="Proteomes" id="UP000467700"/>
    </source>
</evidence>
<reference evidence="1 2" key="1">
    <citation type="submission" date="2020-01" db="EMBL/GenBank/DDBJ databases">
        <authorList>
            <person name="Gupta K D."/>
        </authorList>
    </citation>
    <scope>NUCLEOTIDE SEQUENCE [LARGE SCALE GENOMIC DNA]</scope>
</reference>
<evidence type="ECO:0000313" key="1">
    <source>
        <dbReference type="EMBL" id="CAA7262535.1"/>
    </source>
</evidence>
<keyword evidence="2" id="KW-1185">Reference proteome</keyword>
<dbReference type="AlphaFoldDB" id="A0A8S0VR79"/>
<proteinExistence type="predicted"/>
<comment type="caution">
    <text evidence="1">The sequence shown here is derived from an EMBL/GenBank/DDBJ whole genome shotgun (WGS) entry which is preliminary data.</text>
</comment>
<protein>
    <submittedName>
        <fullName evidence="1">Uncharacterized protein</fullName>
    </submittedName>
</protein>
<gene>
    <name evidence="1" type="ORF">AAE3_LOCUS4961</name>
</gene>
<name>A0A8S0VR79_CYCAE</name>
<sequence length="104" mass="12093">MLISPRCHPHLCTPCTLASRSSRIFFALCPAIIIIHAPCTIDLTYHISSRSRIFIPLDYSSVWPRLPVFDFPFRSPEVYHYLCDDYDLNHDVPLHAMSFLFCCF</sequence>
<accession>A0A8S0VR79</accession>
<dbReference type="Proteomes" id="UP000467700">
    <property type="component" value="Unassembled WGS sequence"/>
</dbReference>
<dbReference type="EMBL" id="CACVBS010000036">
    <property type="protein sequence ID" value="CAA7262535.1"/>
    <property type="molecule type" value="Genomic_DNA"/>
</dbReference>
<organism evidence="1 2">
    <name type="scientific">Cyclocybe aegerita</name>
    <name type="common">Black poplar mushroom</name>
    <name type="synonym">Agrocybe aegerita</name>
    <dbReference type="NCBI Taxonomy" id="1973307"/>
    <lineage>
        <taxon>Eukaryota</taxon>
        <taxon>Fungi</taxon>
        <taxon>Dikarya</taxon>
        <taxon>Basidiomycota</taxon>
        <taxon>Agaricomycotina</taxon>
        <taxon>Agaricomycetes</taxon>
        <taxon>Agaricomycetidae</taxon>
        <taxon>Agaricales</taxon>
        <taxon>Agaricineae</taxon>
        <taxon>Bolbitiaceae</taxon>
        <taxon>Cyclocybe</taxon>
    </lineage>
</organism>